<reference evidence="2" key="2">
    <citation type="journal article" date="2017" name="Nat. Plants">
        <title>The Aegilops tauschii genome reveals multiple impacts of transposons.</title>
        <authorList>
            <person name="Zhao G."/>
            <person name="Zou C."/>
            <person name="Li K."/>
            <person name="Wang K."/>
            <person name="Li T."/>
            <person name="Gao L."/>
            <person name="Zhang X."/>
            <person name="Wang H."/>
            <person name="Yang Z."/>
            <person name="Liu X."/>
            <person name="Jiang W."/>
            <person name="Mao L."/>
            <person name="Kong X."/>
            <person name="Jiao Y."/>
            <person name="Jia J."/>
        </authorList>
    </citation>
    <scope>NUCLEOTIDE SEQUENCE [LARGE SCALE GENOMIC DNA]</scope>
    <source>
        <strain evidence="2">cv. AL8/78</strain>
    </source>
</reference>
<dbReference type="Proteomes" id="UP000015105">
    <property type="component" value="Chromosome 5D"/>
</dbReference>
<accession>A0A453ME29</accession>
<sequence length="90" mass="10286">LLQESESQSDESPMLELAKRLGIPLYVEPSASFVDEINDKELMELSSRLIGESLPTTDQLACIQVLISFLFCDPLKLCWLPRKWDIIVYI</sequence>
<name>A0A453ME29_AEGTS</name>
<dbReference type="EnsemblPlants" id="AET5Gv21149700.19">
    <property type="protein sequence ID" value="AET5Gv21149700.19"/>
    <property type="gene ID" value="AET5Gv21149700"/>
</dbReference>
<reference evidence="1" key="4">
    <citation type="submission" date="2019-03" db="UniProtKB">
        <authorList>
            <consortium name="EnsemblPlants"/>
        </authorList>
    </citation>
    <scope>IDENTIFICATION</scope>
</reference>
<dbReference type="Gramene" id="AET5Gv21149700.19">
    <property type="protein sequence ID" value="AET5Gv21149700.19"/>
    <property type="gene ID" value="AET5Gv21149700"/>
</dbReference>
<evidence type="ECO:0000313" key="1">
    <source>
        <dbReference type="EnsemblPlants" id="AET5Gv21149700.19"/>
    </source>
</evidence>
<keyword evidence="2" id="KW-1185">Reference proteome</keyword>
<evidence type="ECO:0000313" key="2">
    <source>
        <dbReference type="Proteomes" id="UP000015105"/>
    </source>
</evidence>
<reference evidence="1" key="3">
    <citation type="journal article" date="2017" name="Nature">
        <title>Genome sequence of the progenitor of the wheat D genome Aegilops tauschii.</title>
        <authorList>
            <person name="Luo M.C."/>
            <person name="Gu Y.Q."/>
            <person name="Puiu D."/>
            <person name="Wang H."/>
            <person name="Twardziok S.O."/>
            <person name="Deal K.R."/>
            <person name="Huo N."/>
            <person name="Zhu T."/>
            <person name="Wang L."/>
            <person name="Wang Y."/>
            <person name="McGuire P.E."/>
            <person name="Liu S."/>
            <person name="Long H."/>
            <person name="Ramasamy R.K."/>
            <person name="Rodriguez J.C."/>
            <person name="Van S.L."/>
            <person name="Yuan L."/>
            <person name="Wang Z."/>
            <person name="Xia Z."/>
            <person name="Xiao L."/>
            <person name="Anderson O.D."/>
            <person name="Ouyang S."/>
            <person name="Liang Y."/>
            <person name="Zimin A.V."/>
            <person name="Pertea G."/>
            <person name="Qi P."/>
            <person name="Bennetzen J.L."/>
            <person name="Dai X."/>
            <person name="Dawson M.W."/>
            <person name="Muller H.G."/>
            <person name="Kugler K."/>
            <person name="Rivarola-Duarte L."/>
            <person name="Spannagl M."/>
            <person name="Mayer K.F.X."/>
            <person name="Lu F.H."/>
            <person name="Bevan M.W."/>
            <person name="Leroy P."/>
            <person name="Li P."/>
            <person name="You F.M."/>
            <person name="Sun Q."/>
            <person name="Liu Z."/>
            <person name="Lyons E."/>
            <person name="Wicker T."/>
            <person name="Salzberg S.L."/>
            <person name="Devos K.M."/>
            <person name="Dvorak J."/>
        </authorList>
    </citation>
    <scope>NUCLEOTIDE SEQUENCE [LARGE SCALE GENOMIC DNA]</scope>
    <source>
        <strain evidence="1">cv. AL8/78</strain>
    </source>
</reference>
<dbReference type="AlphaFoldDB" id="A0A453ME29"/>
<proteinExistence type="predicted"/>
<protein>
    <submittedName>
        <fullName evidence="1">Uncharacterized protein</fullName>
    </submittedName>
</protein>
<reference evidence="1" key="5">
    <citation type="journal article" date="2021" name="G3 (Bethesda)">
        <title>Aegilops tauschii genome assembly Aet v5.0 features greater sequence contiguity and improved annotation.</title>
        <authorList>
            <person name="Wang L."/>
            <person name="Zhu T."/>
            <person name="Rodriguez J.C."/>
            <person name="Deal K.R."/>
            <person name="Dubcovsky J."/>
            <person name="McGuire P.E."/>
            <person name="Lux T."/>
            <person name="Spannagl M."/>
            <person name="Mayer K.F.X."/>
            <person name="Baldrich P."/>
            <person name="Meyers B.C."/>
            <person name="Huo N."/>
            <person name="Gu Y.Q."/>
            <person name="Zhou H."/>
            <person name="Devos K.M."/>
            <person name="Bennetzen J.L."/>
            <person name="Unver T."/>
            <person name="Budak H."/>
            <person name="Gulick P.J."/>
            <person name="Galiba G."/>
            <person name="Kalapos B."/>
            <person name="Nelson D.R."/>
            <person name="Li P."/>
            <person name="You F.M."/>
            <person name="Luo M.C."/>
            <person name="Dvorak J."/>
        </authorList>
    </citation>
    <scope>NUCLEOTIDE SEQUENCE [LARGE SCALE GENOMIC DNA]</scope>
    <source>
        <strain evidence="1">cv. AL8/78</strain>
    </source>
</reference>
<organism evidence="1 2">
    <name type="scientific">Aegilops tauschii subsp. strangulata</name>
    <name type="common">Goatgrass</name>
    <dbReference type="NCBI Taxonomy" id="200361"/>
    <lineage>
        <taxon>Eukaryota</taxon>
        <taxon>Viridiplantae</taxon>
        <taxon>Streptophyta</taxon>
        <taxon>Embryophyta</taxon>
        <taxon>Tracheophyta</taxon>
        <taxon>Spermatophyta</taxon>
        <taxon>Magnoliopsida</taxon>
        <taxon>Liliopsida</taxon>
        <taxon>Poales</taxon>
        <taxon>Poaceae</taxon>
        <taxon>BOP clade</taxon>
        <taxon>Pooideae</taxon>
        <taxon>Triticodae</taxon>
        <taxon>Triticeae</taxon>
        <taxon>Triticinae</taxon>
        <taxon>Aegilops</taxon>
    </lineage>
</organism>
<reference evidence="2" key="1">
    <citation type="journal article" date="2014" name="Science">
        <title>Ancient hybridizations among the ancestral genomes of bread wheat.</title>
        <authorList>
            <consortium name="International Wheat Genome Sequencing Consortium,"/>
            <person name="Marcussen T."/>
            <person name="Sandve S.R."/>
            <person name="Heier L."/>
            <person name="Spannagl M."/>
            <person name="Pfeifer M."/>
            <person name="Jakobsen K.S."/>
            <person name="Wulff B.B."/>
            <person name="Steuernagel B."/>
            <person name="Mayer K.F."/>
            <person name="Olsen O.A."/>
        </authorList>
    </citation>
    <scope>NUCLEOTIDE SEQUENCE [LARGE SCALE GENOMIC DNA]</scope>
    <source>
        <strain evidence="2">cv. AL8/78</strain>
    </source>
</reference>